<evidence type="ECO:0000313" key="2">
    <source>
        <dbReference type="EMBL" id="MEQ2240006.1"/>
    </source>
</evidence>
<dbReference type="InterPro" id="IPR015088">
    <property type="entry name" value="Znf_DNA-dir_DNA_pol_B_alpha"/>
</dbReference>
<proteinExistence type="predicted"/>
<keyword evidence="3" id="KW-1185">Reference proteome</keyword>
<dbReference type="PANTHER" id="PTHR45861:SF1">
    <property type="entry name" value="DNA POLYMERASE ALPHA CATALYTIC SUBUNIT"/>
    <property type="match status" value="1"/>
</dbReference>
<accession>A0ABV0U6X9</accession>
<sequence>MKRGLFSVKGWFVCEDQACQNRTRRLPIAFSRHGPICPACTRATLRPEYSEKALYNQLCFYRYIFDWDYAAAKVLRTEERSKTSSCFSLGSID</sequence>
<evidence type="ECO:0000313" key="3">
    <source>
        <dbReference type="Proteomes" id="UP001482620"/>
    </source>
</evidence>
<reference evidence="2 3" key="1">
    <citation type="submission" date="2021-06" db="EMBL/GenBank/DDBJ databases">
        <authorList>
            <person name="Palmer J.M."/>
        </authorList>
    </citation>
    <scope>NUCLEOTIDE SEQUENCE [LARGE SCALE GENOMIC DNA]</scope>
    <source>
        <strain evidence="3">if_2019</strain>
        <tissue evidence="2">Muscle</tissue>
    </source>
</reference>
<dbReference type="Proteomes" id="UP001482620">
    <property type="component" value="Unassembled WGS sequence"/>
</dbReference>
<protein>
    <submittedName>
        <fullName evidence="2">DNA polymerase alpha catalytic subunit</fullName>
    </submittedName>
</protein>
<dbReference type="InterPro" id="IPR038256">
    <property type="entry name" value="Pol_alpha_znc_sf"/>
</dbReference>
<evidence type="ECO:0000259" key="1">
    <source>
        <dbReference type="Pfam" id="PF08996"/>
    </source>
</evidence>
<dbReference type="PANTHER" id="PTHR45861">
    <property type="entry name" value="DNA POLYMERASE ALPHA CATALYTIC SUBUNIT"/>
    <property type="match status" value="1"/>
</dbReference>
<dbReference type="Pfam" id="PF08996">
    <property type="entry name" value="zf-DNA_Pol"/>
    <property type="match status" value="1"/>
</dbReference>
<dbReference type="EMBL" id="JAHRIQ010058688">
    <property type="protein sequence ID" value="MEQ2240006.1"/>
    <property type="molecule type" value="Genomic_DNA"/>
</dbReference>
<gene>
    <name evidence="2" type="primary">POLA1_1</name>
    <name evidence="2" type="ORF">ILYODFUR_010468</name>
</gene>
<dbReference type="SUPFAM" id="SSF90234">
    <property type="entry name" value="Zinc finger domain of DNA polymerase-alpha"/>
    <property type="match status" value="1"/>
</dbReference>
<feature type="domain" description="Zinc finger DNA-directed DNA polymerase family B alpha" evidence="1">
    <location>
        <begin position="9"/>
        <end position="83"/>
    </location>
</feature>
<organism evidence="2 3">
    <name type="scientific">Ilyodon furcidens</name>
    <name type="common">goldbreast splitfin</name>
    <dbReference type="NCBI Taxonomy" id="33524"/>
    <lineage>
        <taxon>Eukaryota</taxon>
        <taxon>Metazoa</taxon>
        <taxon>Chordata</taxon>
        <taxon>Craniata</taxon>
        <taxon>Vertebrata</taxon>
        <taxon>Euteleostomi</taxon>
        <taxon>Actinopterygii</taxon>
        <taxon>Neopterygii</taxon>
        <taxon>Teleostei</taxon>
        <taxon>Neoteleostei</taxon>
        <taxon>Acanthomorphata</taxon>
        <taxon>Ovalentaria</taxon>
        <taxon>Atherinomorphae</taxon>
        <taxon>Cyprinodontiformes</taxon>
        <taxon>Goodeidae</taxon>
        <taxon>Ilyodon</taxon>
    </lineage>
</organism>
<name>A0ABV0U6X9_9TELE</name>
<dbReference type="Gene3D" id="1.10.3200.20">
    <property type="entry name" value="DNA Polymerase alpha, zinc finger"/>
    <property type="match status" value="1"/>
</dbReference>
<comment type="caution">
    <text evidence="2">The sequence shown here is derived from an EMBL/GenBank/DDBJ whole genome shotgun (WGS) entry which is preliminary data.</text>
</comment>